<evidence type="ECO:0000313" key="1">
    <source>
        <dbReference type="EMBL" id="TFB85330.1"/>
    </source>
</evidence>
<organism evidence="1 2">
    <name type="scientific">Cryobacterium algoricola</name>
    <dbReference type="NCBI Taxonomy" id="1259183"/>
    <lineage>
        <taxon>Bacteria</taxon>
        <taxon>Bacillati</taxon>
        <taxon>Actinomycetota</taxon>
        <taxon>Actinomycetes</taxon>
        <taxon>Micrococcales</taxon>
        <taxon>Microbacteriaceae</taxon>
        <taxon>Cryobacterium</taxon>
    </lineage>
</organism>
<dbReference type="Proteomes" id="UP000297608">
    <property type="component" value="Unassembled WGS sequence"/>
</dbReference>
<sequence length="593" mass="60547">MSEDKSPSAFGAATDAAVTETAAATARAGSGIFAAATGNADRTADSWARNTASVSHATSSAVGSMVASYADIERMVQTVSVHTATTAAEAALVLRMPARSELLDSLILSPATGALAEAALYTAVARLNANVLVSTALGVVAVAIVSTYQCADQALQLAATGLGVAVDGTVTAFTNQVDGVVAIGRAGVDLAVASVSGEVTVLVAGARTVVSVAVVAATVDVAVRLAVTSFLTGVASAVVGAGWDSVAATAGDLIGNPWLLASPALSIPLLMGASFSEKLTSERILEGAAGSLQGYIGMLGPSFDAMIGGLIGSSSVFGWEDDGELYTESVVADGNDLDPTDLSEMKRRERFVADSSLPLPVEDVVPTDMQGLIQSMAQIDYLGDNDEAVIRVLRTEGSPPAFTVIIPSTQVWAPNGAVPNDILGNLNVMGGDSALQRLVGEALDREIAKEIATHPDADYGVGEYPVMLAGFSQGGITAASFAESNTRFDIKQVVTVASPVGDFTEIPEKVNVLAFEAPGDVVPTFDGTPNPTTANWETIRHDNTGGAASHNALLYSAMAATDPAQPTHTNNIGTFIGNGKTPVVVDYYGRKAP</sequence>
<evidence type="ECO:0000313" key="2">
    <source>
        <dbReference type="Proteomes" id="UP000297608"/>
    </source>
</evidence>
<name>A0ABY2I9V7_9MICO</name>
<dbReference type="EMBL" id="SOFG01000018">
    <property type="protein sequence ID" value="TFB85330.1"/>
    <property type="molecule type" value="Genomic_DNA"/>
</dbReference>
<dbReference type="SUPFAM" id="SSF53474">
    <property type="entry name" value="alpha/beta-Hydrolases"/>
    <property type="match status" value="1"/>
</dbReference>
<proteinExistence type="predicted"/>
<protein>
    <submittedName>
        <fullName evidence="1">Uncharacterized protein</fullName>
    </submittedName>
</protein>
<dbReference type="RefSeq" id="WP_134535432.1">
    <property type="nucleotide sequence ID" value="NZ_SOFG01000018.1"/>
</dbReference>
<comment type="caution">
    <text evidence="1">The sequence shown here is derived from an EMBL/GenBank/DDBJ whole genome shotgun (WGS) entry which is preliminary data.</text>
</comment>
<gene>
    <name evidence="1" type="ORF">E3O44_14210</name>
</gene>
<accession>A0ABY2I9V7</accession>
<dbReference type="InterPro" id="IPR029058">
    <property type="entry name" value="AB_hydrolase_fold"/>
</dbReference>
<reference evidence="1 2" key="1">
    <citation type="submission" date="2019-03" db="EMBL/GenBank/DDBJ databases">
        <title>Genomics of glacier-inhabiting Cryobacterium strains.</title>
        <authorList>
            <person name="Liu Q."/>
            <person name="Xin Y.-H."/>
        </authorList>
    </citation>
    <scope>NUCLEOTIDE SEQUENCE [LARGE SCALE GENOMIC DNA]</scope>
    <source>
        <strain evidence="1 2">MDB2-B</strain>
    </source>
</reference>
<keyword evidence="2" id="KW-1185">Reference proteome</keyword>